<dbReference type="Pfam" id="PF00271">
    <property type="entry name" value="Helicase_C"/>
    <property type="match status" value="1"/>
</dbReference>
<dbReference type="GO" id="GO:0005524">
    <property type="term" value="F:ATP binding"/>
    <property type="evidence" value="ECO:0007669"/>
    <property type="project" value="UniProtKB-KW"/>
</dbReference>
<dbReference type="AlphaFoldDB" id="A0A7G9WFD0"/>
<dbReference type="SUPFAM" id="SSF52540">
    <property type="entry name" value="P-loop containing nucleoside triphosphate hydrolases"/>
    <property type="match status" value="1"/>
</dbReference>
<keyword evidence="5 11" id="KW-0347">Helicase</keyword>
<protein>
    <recommendedName>
        <fullName evidence="9">ATP-dependent RNA helicase CshA</fullName>
        <ecNumber evidence="1">3.6.4.13</ecNumber>
    </recommendedName>
</protein>
<evidence type="ECO:0000256" key="10">
    <source>
        <dbReference type="PROSITE-ProRule" id="PRU00552"/>
    </source>
</evidence>
<dbReference type="PROSITE" id="PS51194">
    <property type="entry name" value="HELICASE_CTER"/>
    <property type="match status" value="1"/>
</dbReference>
<feature type="compositionally biased region" description="Low complexity" evidence="12">
    <location>
        <begin position="455"/>
        <end position="467"/>
    </location>
</feature>
<dbReference type="SMART" id="SM00487">
    <property type="entry name" value="DEXDc"/>
    <property type="match status" value="1"/>
</dbReference>
<evidence type="ECO:0000256" key="7">
    <source>
        <dbReference type="ARBA" id="ARBA00038437"/>
    </source>
</evidence>
<dbReference type="InterPro" id="IPR050079">
    <property type="entry name" value="DEAD_box_RNA_helicase"/>
</dbReference>
<evidence type="ECO:0000256" key="4">
    <source>
        <dbReference type="ARBA" id="ARBA00022801"/>
    </source>
</evidence>
<dbReference type="PROSITE" id="PS51195">
    <property type="entry name" value="Q_MOTIF"/>
    <property type="match status" value="1"/>
</dbReference>
<keyword evidence="3 11" id="KW-0547">Nucleotide-binding</keyword>
<dbReference type="PROSITE" id="PS00039">
    <property type="entry name" value="DEAD_ATP_HELICASE"/>
    <property type="match status" value="1"/>
</dbReference>
<comment type="catalytic activity">
    <reaction evidence="8">
        <text>ATP + H2O = ADP + phosphate + H(+)</text>
        <dbReference type="Rhea" id="RHEA:13065"/>
        <dbReference type="ChEBI" id="CHEBI:15377"/>
        <dbReference type="ChEBI" id="CHEBI:15378"/>
        <dbReference type="ChEBI" id="CHEBI:30616"/>
        <dbReference type="ChEBI" id="CHEBI:43474"/>
        <dbReference type="ChEBI" id="CHEBI:456216"/>
        <dbReference type="EC" id="3.6.4.13"/>
    </reaction>
</comment>
<evidence type="ECO:0000256" key="9">
    <source>
        <dbReference type="ARBA" id="ARBA00067932"/>
    </source>
</evidence>
<evidence type="ECO:0000259" key="14">
    <source>
        <dbReference type="PROSITE" id="PS51194"/>
    </source>
</evidence>
<evidence type="ECO:0000256" key="5">
    <source>
        <dbReference type="ARBA" id="ARBA00022806"/>
    </source>
</evidence>
<dbReference type="PROSITE" id="PS51192">
    <property type="entry name" value="HELICASE_ATP_BIND_1"/>
    <property type="match status" value="1"/>
</dbReference>
<comment type="similarity">
    <text evidence="7 11">Belongs to the DEAD box helicase family.</text>
</comment>
<keyword evidence="2" id="KW-0963">Cytoplasm</keyword>
<evidence type="ECO:0000313" key="17">
    <source>
        <dbReference type="Proteomes" id="UP000516046"/>
    </source>
</evidence>
<dbReference type="Gene3D" id="3.40.50.300">
    <property type="entry name" value="P-loop containing nucleotide triphosphate hydrolases"/>
    <property type="match status" value="2"/>
</dbReference>
<dbReference type="GO" id="GO:0003723">
    <property type="term" value="F:RNA binding"/>
    <property type="evidence" value="ECO:0007669"/>
    <property type="project" value="UniProtKB-ARBA"/>
</dbReference>
<dbReference type="KEGG" id="caml:H6X83_10630"/>
<evidence type="ECO:0000256" key="1">
    <source>
        <dbReference type="ARBA" id="ARBA00012552"/>
    </source>
</evidence>
<feature type="domain" description="DEAD-box RNA helicase Q" evidence="15">
    <location>
        <begin position="1"/>
        <end position="29"/>
    </location>
</feature>
<gene>
    <name evidence="16" type="ORF">H6X83_10630</name>
</gene>
<evidence type="ECO:0000256" key="3">
    <source>
        <dbReference type="ARBA" id="ARBA00022741"/>
    </source>
</evidence>
<reference evidence="16 17" key="1">
    <citation type="submission" date="2020-08" db="EMBL/GenBank/DDBJ databases">
        <authorList>
            <person name="Ren C."/>
            <person name="Gu Y."/>
            <person name="Xu Y."/>
        </authorList>
    </citation>
    <scope>NUCLEOTIDE SEQUENCE [LARGE SCALE GENOMIC DNA]</scope>
    <source>
        <strain evidence="16 17">LBM18003</strain>
    </source>
</reference>
<dbReference type="CDD" id="cd18787">
    <property type="entry name" value="SF2_C_DEAD"/>
    <property type="match status" value="1"/>
</dbReference>
<dbReference type="EMBL" id="CP060696">
    <property type="protein sequence ID" value="QNO17392.1"/>
    <property type="molecule type" value="Genomic_DNA"/>
</dbReference>
<evidence type="ECO:0000259" key="15">
    <source>
        <dbReference type="PROSITE" id="PS51195"/>
    </source>
</evidence>
<evidence type="ECO:0000256" key="6">
    <source>
        <dbReference type="ARBA" id="ARBA00022840"/>
    </source>
</evidence>
<keyword evidence="6 11" id="KW-0067">ATP-binding</keyword>
<evidence type="ECO:0000259" key="13">
    <source>
        <dbReference type="PROSITE" id="PS51192"/>
    </source>
</evidence>
<proteinExistence type="inferred from homology"/>
<sequence length="515" mass="58085">MDFQSLQIMQPILKNLEREGYKTPTPIQQQAIPQVLLGRDLFGCAQTGTGKTAAFAVPILQHLEENRVSGRPIRALILTPTRELAIQIFDNFRTYGKGLHQTCCVIFGGVSQNGQVQNLQRGTDVLVATPGRLNDLIGQGYIDLSQLEIFVLDEADRMLDMGFIHDVKKVIAQLPQQRQNLMFSATLPKEIRALVDSILQNPVKISVTPPATTVEAIDQSVYYVDKGNKCRLLVWVLKDPRISSALVFTRTKHGADRVVRDLTHAGISAAAIHGDKTQNARQAALSKFKNHQIRVLVATDIAARGIDIDELSHVINYDIPEVPETYVHRIGRTARAGHSGTALSFCSINEKADFMGILRLIKKEVPEVDEHPYPMQELVPMTREEMHQKQLERQQSARAARERRQQKETTGKSRRPERKQNAAAKKNEPAQQRQKAQAKKRPAQKANQSPRTEKPAQQPPQKQQPKAPRVKTGKEGRVPAERHESKHHEVRPELEKYLPKPLRKRPTDQPLKHHL</sequence>
<keyword evidence="17" id="KW-1185">Reference proteome</keyword>
<organism evidence="16 17">
    <name type="scientific">Caproicibacterium amylolyticum</name>
    <dbReference type="NCBI Taxonomy" id="2766537"/>
    <lineage>
        <taxon>Bacteria</taxon>
        <taxon>Bacillati</taxon>
        <taxon>Bacillota</taxon>
        <taxon>Clostridia</taxon>
        <taxon>Eubacteriales</taxon>
        <taxon>Oscillospiraceae</taxon>
        <taxon>Caproicibacterium</taxon>
    </lineage>
</organism>
<dbReference type="RefSeq" id="WP_212506461.1">
    <property type="nucleotide sequence ID" value="NZ_CP060696.1"/>
</dbReference>
<evidence type="ECO:0000256" key="2">
    <source>
        <dbReference type="ARBA" id="ARBA00022490"/>
    </source>
</evidence>
<dbReference type="InterPro" id="IPR014001">
    <property type="entry name" value="Helicase_ATP-bd"/>
</dbReference>
<dbReference type="InterPro" id="IPR044742">
    <property type="entry name" value="DEAD/DEAH_RhlB"/>
</dbReference>
<dbReference type="PANTHER" id="PTHR47959:SF13">
    <property type="entry name" value="ATP-DEPENDENT RNA HELICASE RHLE"/>
    <property type="match status" value="1"/>
</dbReference>
<dbReference type="InterPro" id="IPR014014">
    <property type="entry name" value="RNA_helicase_DEAD_Q_motif"/>
</dbReference>
<dbReference type="SMART" id="SM00490">
    <property type="entry name" value="HELICc"/>
    <property type="match status" value="1"/>
</dbReference>
<accession>A0A7G9WFD0</accession>
<feature type="region of interest" description="Disordered" evidence="12">
    <location>
        <begin position="384"/>
        <end position="515"/>
    </location>
</feature>
<dbReference type="InterPro" id="IPR011545">
    <property type="entry name" value="DEAD/DEAH_box_helicase_dom"/>
</dbReference>
<evidence type="ECO:0000256" key="11">
    <source>
        <dbReference type="RuleBase" id="RU000492"/>
    </source>
</evidence>
<dbReference type="InterPro" id="IPR001650">
    <property type="entry name" value="Helicase_C-like"/>
</dbReference>
<feature type="compositionally biased region" description="Basic and acidic residues" evidence="12">
    <location>
        <begin position="399"/>
        <end position="411"/>
    </location>
</feature>
<feature type="domain" description="Helicase ATP-binding" evidence="13">
    <location>
        <begin position="32"/>
        <end position="205"/>
    </location>
</feature>
<dbReference type="GO" id="GO:0016787">
    <property type="term" value="F:hydrolase activity"/>
    <property type="evidence" value="ECO:0007669"/>
    <property type="project" value="UniProtKB-KW"/>
</dbReference>
<evidence type="ECO:0000256" key="8">
    <source>
        <dbReference type="ARBA" id="ARBA00047984"/>
    </source>
</evidence>
<dbReference type="FunFam" id="3.40.50.300:FF:000108">
    <property type="entry name" value="ATP-dependent RNA helicase RhlE"/>
    <property type="match status" value="1"/>
</dbReference>
<dbReference type="InterPro" id="IPR000629">
    <property type="entry name" value="RNA-helicase_DEAD-box_CS"/>
</dbReference>
<dbReference type="CDD" id="cd00268">
    <property type="entry name" value="DEADc"/>
    <property type="match status" value="1"/>
</dbReference>
<evidence type="ECO:0000313" key="16">
    <source>
        <dbReference type="EMBL" id="QNO17392.1"/>
    </source>
</evidence>
<dbReference type="Pfam" id="PF00270">
    <property type="entry name" value="DEAD"/>
    <property type="match status" value="1"/>
</dbReference>
<dbReference type="EC" id="3.6.4.13" evidence="1"/>
<dbReference type="GO" id="GO:0003724">
    <property type="term" value="F:RNA helicase activity"/>
    <property type="evidence" value="ECO:0007669"/>
    <property type="project" value="UniProtKB-EC"/>
</dbReference>
<feature type="compositionally biased region" description="Basic and acidic residues" evidence="12">
    <location>
        <begin position="505"/>
        <end position="515"/>
    </location>
</feature>
<dbReference type="Proteomes" id="UP000516046">
    <property type="component" value="Chromosome"/>
</dbReference>
<name>A0A7G9WFD0_9FIRM</name>
<dbReference type="InterPro" id="IPR027417">
    <property type="entry name" value="P-loop_NTPase"/>
</dbReference>
<evidence type="ECO:0000256" key="12">
    <source>
        <dbReference type="SAM" id="MobiDB-lite"/>
    </source>
</evidence>
<dbReference type="GO" id="GO:0005829">
    <property type="term" value="C:cytosol"/>
    <property type="evidence" value="ECO:0007669"/>
    <property type="project" value="TreeGrafter"/>
</dbReference>
<keyword evidence="4 11" id="KW-0378">Hydrolase</keyword>
<feature type="compositionally biased region" description="Basic and acidic residues" evidence="12">
    <location>
        <begin position="472"/>
        <end position="498"/>
    </location>
</feature>
<dbReference type="PANTHER" id="PTHR47959">
    <property type="entry name" value="ATP-DEPENDENT RNA HELICASE RHLE-RELATED"/>
    <property type="match status" value="1"/>
</dbReference>
<feature type="short sequence motif" description="Q motif" evidence="10">
    <location>
        <begin position="1"/>
        <end position="29"/>
    </location>
</feature>
<feature type="domain" description="Helicase C-terminal" evidence="14">
    <location>
        <begin position="228"/>
        <end position="386"/>
    </location>
</feature>